<evidence type="ECO:0000259" key="3">
    <source>
        <dbReference type="Pfam" id="PF06155"/>
    </source>
</evidence>
<dbReference type="EMBL" id="CP036274">
    <property type="protein sequence ID" value="QDU27909.1"/>
    <property type="molecule type" value="Genomic_DNA"/>
</dbReference>
<dbReference type="Proteomes" id="UP000315017">
    <property type="component" value="Chromosome"/>
</dbReference>
<reference evidence="4 5" key="1">
    <citation type="submission" date="2019-02" db="EMBL/GenBank/DDBJ databases">
        <title>Deep-cultivation of Planctomycetes and their phenomic and genomic characterization uncovers novel biology.</title>
        <authorList>
            <person name="Wiegand S."/>
            <person name="Jogler M."/>
            <person name="Boedeker C."/>
            <person name="Pinto D."/>
            <person name="Vollmers J."/>
            <person name="Rivas-Marin E."/>
            <person name="Kohn T."/>
            <person name="Peeters S.H."/>
            <person name="Heuer A."/>
            <person name="Rast P."/>
            <person name="Oberbeckmann S."/>
            <person name="Bunk B."/>
            <person name="Jeske O."/>
            <person name="Meyerdierks A."/>
            <person name="Storesund J.E."/>
            <person name="Kallscheuer N."/>
            <person name="Luecker S."/>
            <person name="Lage O.M."/>
            <person name="Pohl T."/>
            <person name="Merkel B.J."/>
            <person name="Hornburger P."/>
            <person name="Mueller R.-W."/>
            <person name="Bruemmer F."/>
            <person name="Labrenz M."/>
            <person name="Spormann A.M."/>
            <person name="Op den Camp H."/>
            <person name="Overmann J."/>
            <person name="Amann R."/>
            <person name="Jetten M.S.M."/>
            <person name="Mascher T."/>
            <person name="Medema M.H."/>
            <person name="Devos D.P."/>
            <person name="Kaster A.-K."/>
            <person name="Ovreas L."/>
            <person name="Rohde M."/>
            <person name="Galperin M.Y."/>
            <person name="Jogler C."/>
        </authorList>
    </citation>
    <scope>NUCLEOTIDE SEQUENCE [LARGE SCALE GENOMIC DNA]</scope>
    <source>
        <strain evidence="4 5">ETA_A8</strain>
    </source>
</reference>
<evidence type="ECO:0000313" key="5">
    <source>
        <dbReference type="Proteomes" id="UP000315017"/>
    </source>
</evidence>
<keyword evidence="2" id="KW-0408">Iron</keyword>
<dbReference type="GO" id="GO:0046872">
    <property type="term" value="F:metal ion binding"/>
    <property type="evidence" value="ECO:0007669"/>
    <property type="project" value="UniProtKB-KW"/>
</dbReference>
<name>A0A517YCI9_9BACT</name>
<dbReference type="OrthoDB" id="9794178at2"/>
<dbReference type="Gene3D" id="3.30.2020.30">
    <property type="match status" value="1"/>
</dbReference>
<keyword evidence="1" id="KW-0479">Metal-binding</keyword>
<feature type="domain" description="Gamma-butyrobetaine hydroxylase-like N-terminal" evidence="3">
    <location>
        <begin position="17"/>
        <end position="99"/>
    </location>
</feature>
<dbReference type="InterPro" id="IPR010376">
    <property type="entry name" value="GBBH-like_N"/>
</dbReference>
<dbReference type="AlphaFoldDB" id="A0A517YCI9"/>
<keyword evidence="5" id="KW-1185">Reference proteome</keyword>
<organism evidence="4 5">
    <name type="scientific">Anatilimnocola aggregata</name>
    <dbReference type="NCBI Taxonomy" id="2528021"/>
    <lineage>
        <taxon>Bacteria</taxon>
        <taxon>Pseudomonadati</taxon>
        <taxon>Planctomycetota</taxon>
        <taxon>Planctomycetia</taxon>
        <taxon>Pirellulales</taxon>
        <taxon>Pirellulaceae</taxon>
        <taxon>Anatilimnocola</taxon>
    </lineage>
</organism>
<evidence type="ECO:0000256" key="1">
    <source>
        <dbReference type="ARBA" id="ARBA00022723"/>
    </source>
</evidence>
<sequence length="107" mass="11628">MSADFATIPPQSVRRDHSAGVLHIAWHDGLAAAVKYPLVRVACSCARCVDEVTGKRLIDITDIDPLVIAQELQGVGSYAIRIQWSDGHNTGLYTWPQLRALSESSVA</sequence>
<evidence type="ECO:0000313" key="4">
    <source>
        <dbReference type="EMBL" id="QDU27909.1"/>
    </source>
</evidence>
<evidence type="ECO:0000256" key="2">
    <source>
        <dbReference type="ARBA" id="ARBA00023004"/>
    </source>
</evidence>
<dbReference type="InterPro" id="IPR038492">
    <property type="entry name" value="GBBH-like_N_sf"/>
</dbReference>
<gene>
    <name evidence="4" type="ORF">ETAA8_30000</name>
</gene>
<proteinExistence type="predicted"/>
<dbReference type="PANTHER" id="PTHR35303">
    <property type="entry name" value="OS02G0197800 PROTEIN"/>
    <property type="match status" value="1"/>
</dbReference>
<accession>A0A517YCI9</accession>
<protein>
    <recommendedName>
        <fullName evidence="3">Gamma-butyrobetaine hydroxylase-like N-terminal domain-containing protein</fullName>
    </recommendedName>
</protein>
<dbReference type="Pfam" id="PF06155">
    <property type="entry name" value="GBBH-like_N"/>
    <property type="match status" value="1"/>
</dbReference>
<dbReference type="RefSeq" id="WP_145089302.1">
    <property type="nucleotide sequence ID" value="NZ_CP036274.1"/>
</dbReference>
<dbReference type="KEGG" id="aagg:ETAA8_30000"/>